<dbReference type="GO" id="GO:0016616">
    <property type="term" value="F:oxidoreductase activity, acting on the CH-OH group of donors, NAD or NADP as acceptor"/>
    <property type="evidence" value="ECO:0007669"/>
    <property type="project" value="InterPro"/>
</dbReference>
<organism evidence="8">
    <name type="scientific">freshwater metagenome</name>
    <dbReference type="NCBI Taxonomy" id="449393"/>
    <lineage>
        <taxon>unclassified sequences</taxon>
        <taxon>metagenomes</taxon>
        <taxon>ecological metagenomes</taxon>
    </lineage>
</organism>
<dbReference type="InterPro" id="IPR024084">
    <property type="entry name" value="IsoPropMal-DH-like_dom"/>
</dbReference>
<evidence type="ECO:0000256" key="5">
    <source>
        <dbReference type="ARBA" id="ARBA00023027"/>
    </source>
</evidence>
<accession>A0A6J6V877</accession>
<dbReference type="SMART" id="SM01329">
    <property type="entry name" value="Iso_dh"/>
    <property type="match status" value="1"/>
</dbReference>
<dbReference type="Gene3D" id="3.40.718.10">
    <property type="entry name" value="Isopropylmalate Dehydrogenase"/>
    <property type="match status" value="1"/>
</dbReference>
<dbReference type="AlphaFoldDB" id="A0A6J6V877"/>
<dbReference type="Pfam" id="PF00180">
    <property type="entry name" value="Iso_dh"/>
    <property type="match status" value="1"/>
</dbReference>
<dbReference type="InterPro" id="IPR050501">
    <property type="entry name" value="ICDH/IPMDH"/>
</dbReference>
<dbReference type="GO" id="GO:0000287">
    <property type="term" value="F:magnesium ion binding"/>
    <property type="evidence" value="ECO:0007669"/>
    <property type="project" value="InterPro"/>
</dbReference>
<keyword evidence="6" id="KW-0464">Manganese</keyword>
<keyword evidence="4" id="KW-0560">Oxidoreductase</keyword>
<evidence type="ECO:0000313" key="8">
    <source>
        <dbReference type="EMBL" id="CAB4767268.1"/>
    </source>
</evidence>
<dbReference type="NCBIfam" id="NF002898">
    <property type="entry name" value="PRK03437.1"/>
    <property type="match status" value="1"/>
</dbReference>
<dbReference type="EMBL" id="CAEZZM010000119">
    <property type="protein sequence ID" value="CAB4767268.1"/>
    <property type="molecule type" value="Genomic_DNA"/>
</dbReference>
<keyword evidence="5" id="KW-0520">NAD</keyword>
<reference evidence="8" key="1">
    <citation type="submission" date="2020-05" db="EMBL/GenBank/DDBJ databases">
        <authorList>
            <person name="Chiriac C."/>
            <person name="Salcher M."/>
            <person name="Ghai R."/>
            <person name="Kavagutti S V."/>
        </authorList>
    </citation>
    <scope>NUCLEOTIDE SEQUENCE</scope>
</reference>
<evidence type="ECO:0000256" key="1">
    <source>
        <dbReference type="ARBA" id="ARBA00001936"/>
    </source>
</evidence>
<feature type="domain" description="Isopropylmalate dehydrogenase-like" evidence="7">
    <location>
        <begin position="10"/>
        <end position="330"/>
    </location>
</feature>
<protein>
    <submittedName>
        <fullName evidence="8">Unannotated protein</fullName>
    </submittedName>
</protein>
<evidence type="ECO:0000259" key="7">
    <source>
        <dbReference type="SMART" id="SM01329"/>
    </source>
</evidence>
<evidence type="ECO:0000256" key="2">
    <source>
        <dbReference type="ARBA" id="ARBA00001946"/>
    </source>
</evidence>
<sequence length="336" mass="35693">MNTSSKKGHRVAVVGGDGIGPEVVAEALKVIDAAGVKLDLTSFDLGGARYLRDGEVLSDATLDQLRQFDAILLGAVGTPDVPPGVIERGLLLKMRFELDLYINQRPFAGTAPGHTTPHEFVVIRENTEGSYAGEGGVLRKGTPHEVATQGSVNTARGVERCVRYAFELAATRTRKHLTLVHKTNVLTFAGDLWQRTFNQVAKDFPQVETAYNHVDAACIYFVQDPHRYDVIVTDNLFGDILTDLGGAVSGGIGVASSANLNPARTGPSMFEPVHGSAPDIVGTGKANPVAAILSAAHLLQFLGEDDAAAKLRKACETPVAGSTSEIGSEIARRVKK</sequence>
<dbReference type="PROSITE" id="PS00470">
    <property type="entry name" value="IDH_IMDH"/>
    <property type="match status" value="1"/>
</dbReference>
<name>A0A6J6V877_9ZZZZ</name>
<evidence type="ECO:0000256" key="3">
    <source>
        <dbReference type="ARBA" id="ARBA00022723"/>
    </source>
</evidence>
<gene>
    <name evidence="8" type="ORF">UFOPK2872_00938</name>
</gene>
<proteinExistence type="predicted"/>
<dbReference type="PANTHER" id="PTHR43275:SF1">
    <property type="entry name" value="D-MALATE DEHYDROGENASE [DECARBOXYLATING]"/>
    <property type="match status" value="1"/>
</dbReference>
<comment type="cofactor">
    <cofactor evidence="1">
        <name>Mn(2+)</name>
        <dbReference type="ChEBI" id="CHEBI:29035"/>
    </cofactor>
</comment>
<keyword evidence="3" id="KW-0479">Metal-binding</keyword>
<dbReference type="GO" id="GO:0051287">
    <property type="term" value="F:NAD binding"/>
    <property type="evidence" value="ECO:0007669"/>
    <property type="project" value="InterPro"/>
</dbReference>
<dbReference type="SUPFAM" id="SSF53659">
    <property type="entry name" value="Isocitrate/Isopropylmalate dehydrogenase-like"/>
    <property type="match status" value="1"/>
</dbReference>
<dbReference type="InterPro" id="IPR019818">
    <property type="entry name" value="IsoCit/isopropylmalate_DH_CS"/>
</dbReference>
<evidence type="ECO:0000256" key="4">
    <source>
        <dbReference type="ARBA" id="ARBA00023002"/>
    </source>
</evidence>
<evidence type="ECO:0000256" key="6">
    <source>
        <dbReference type="ARBA" id="ARBA00023211"/>
    </source>
</evidence>
<dbReference type="PANTHER" id="PTHR43275">
    <property type="entry name" value="D-MALATE DEHYDROGENASE [DECARBOXYLATING]"/>
    <property type="match status" value="1"/>
</dbReference>
<comment type="cofactor">
    <cofactor evidence="2">
        <name>Mg(2+)</name>
        <dbReference type="ChEBI" id="CHEBI:18420"/>
    </cofactor>
</comment>